<proteinExistence type="predicted"/>
<feature type="signal peptide" evidence="2">
    <location>
        <begin position="1"/>
        <end position="22"/>
    </location>
</feature>
<evidence type="ECO:0000313" key="3">
    <source>
        <dbReference type="EMBL" id="GEP43966.1"/>
    </source>
</evidence>
<dbReference type="Proteomes" id="UP000321577">
    <property type="component" value="Unassembled WGS sequence"/>
</dbReference>
<name>A0A512MB50_9BACT</name>
<dbReference type="RefSeq" id="WP_146851526.1">
    <property type="nucleotide sequence ID" value="NZ_BKAG01000023.1"/>
</dbReference>
<evidence type="ECO:0008006" key="5">
    <source>
        <dbReference type="Google" id="ProtNLM"/>
    </source>
</evidence>
<protein>
    <recommendedName>
        <fullName evidence="5">Lipoprotein</fullName>
    </recommendedName>
</protein>
<sequence>MKKATLALLASAALISFGPSCAKHSWEQTQVLHEGMHKGHGEGHDAHGDAKHEAHGEAKHDTHGKADEHAAPAPAAGHEEKKAH</sequence>
<accession>A0A512MB50</accession>
<evidence type="ECO:0000256" key="2">
    <source>
        <dbReference type="SAM" id="SignalP"/>
    </source>
</evidence>
<gene>
    <name evidence="3" type="ORF">BGE01nite_32570</name>
</gene>
<dbReference type="EMBL" id="BKAG01000023">
    <property type="protein sequence ID" value="GEP43966.1"/>
    <property type="molecule type" value="Genomic_DNA"/>
</dbReference>
<organism evidence="3 4">
    <name type="scientific">Brevifollis gellanilyticus</name>
    <dbReference type="NCBI Taxonomy" id="748831"/>
    <lineage>
        <taxon>Bacteria</taxon>
        <taxon>Pseudomonadati</taxon>
        <taxon>Verrucomicrobiota</taxon>
        <taxon>Verrucomicrobiia</taxon>
        <taxon>Verrucomicrobiales</taxon>
        <taxon>Verrucomicrobiaceae</taxon>
    </lineage>
</organism>
<evidence type="ECO:0000313" key="4">
    <source>
        <dbReference type="Proteomes" id="UP000321577"/>
    </source>
</evidence>
<keyword evidence="4" id="KW-1185">Reference proteome</keyword>
<dbReference type="AlphaFoldDB" id="A0A512MB50"/>
<keyword evidence="2" id="KW-0732">Signal</keyword>
<feature type="chain" id="PRO_5021943378" description="Lipoprotein" evidence="2">
    <location>
        <begin position="23"/>
        <end position="84"/>
    </location>
</feature>
<reference evidence="3 4" key="1">
    <citation type="submission" date="2019-07" db="EMBL/GenBank/DDBJ databases">
        <title>Whole genome shotgun sequence of Brevifollis gellanilyticus NBRC 108608.</title>
        <authorList>
            <person name="Hosoyama A."/>
            <person name="Uohara A."/>
            <person name="Ohji S."/>
            <person name="Ichikawa N."/>
        </authorList>
    </citation>
    <scope>NUCLEOTIDE SEQUENCE [LARGE SCALE GENOMIC DNA]</scope>
    <source>
        <strain evidence="3 4">NBRC 108608</strain>
    </source>
</reference>
<evidence type="ECO:0000256" key="1">
    <source>
        <dbReference type="SAM" id="MobiDB-lite"/>
    </source>
</evidence>
<feature type="region of interest" description="Disordered" evidence="1">
    <location>
        <begin position="36"/>
        <end position="84"/>
    </location>
</feature>
<comment type="caution">
    <text evidence="3">The sequence shown here is derived from an EMBL/GenBank/DDBJ whole genome shotgun (WGS) entry which is preliminary data.</text>
</comment>
<feature type="compositionally biased region" description="Basic and acidic residues" evidence="1">
    <location>
        <begin position="36"/>
        <end position="70"/>
    </location>
</feature>